<reference evidence="2 3" key="1">
    <citation type="submission" date="2019-02" db="EMBL/GenBank/DDBJ databases">
        <title>Draft genome sequences of novel Actinobacteria.</title>
        <authorList>
            <person name="Sahin N."/>
            <person name="Ay H."/>
            <person name="Saygin H."/>
        </authorList>
    </citation>
    <scope>NUCLEOTIDE SEQUENCE [LARGE SCALE GENOMIC DNA]</scope>
    <source>
        <strain evidence="2 3">KC201</strain>
    </source>
</reference>
<proteinExistence type="predicted"/>
<dbReference type="RefSeq" id="WP_132334408.1">
    <property type="nucleotide sequence ID" value="NZ_SMJZ01000081.1"/>
</dbReference>
<dbReference type="InterPro" id="IPR007278">
    <property type="entry name" value="DUF397"/>
</dbReference>
<dbReference type="Pfam" id="PF04149">
    <property type="entry name" value="DUF397"/>
    <property type="match status" value="1"/>
</dbReference>
<comment type="caution">
    <text evidence="2">The sequence shown here is derived from an EMBL/GenBank/DDBJ whole genome shotgun (WGS) entry which is preliminary data.</text>
</comment>
<evidence type="ECO:0000313" key="2">
    <source>
        <dbReference type="EMBL" id="TDC04835.1"/>
    </source>
</evidence>
<keyword evidence="3" id="KW-1185">Reference proteome</keyword>
<feature type="domain" description="DUF397" evidence="1">
    <location>
        <begin position="12"/>
        <end position="65"/>
    </location>
</feature>
<evidence type="ECO:0000259" key="1">
    <source>
        <dbReference type="Pfam" id="PF04149"/>
    </source>
</evidence>
<accession>A0A4R4N7Q7</accession>
<dbReference type="AlphaFoldDB" id="A0A4R4N7Q7"/>
<sequence length="71" mass="7879">MDEITTKLLETAEWRKATRSGDSGDCIEAAPLSDGRVGLRDSEHPEKSPYVFSPSVWEAFIDGAKKGEFDF</sequence>
<organism evidence="2 3">
    <name type="scientific">Nonomuraea longispora</name>
    <dbReference type="NCBI Taxonomy" id="1848320"/>
    <lineage>
        <taxon>Bacteria</taxon>
        <taxon>Bacillati</taxon>
        <taxon>Actinomycetota</taxon>
        <taxon>Actinomycetes</taxon>
        <taxon>Streptosporangiales</taxon>
        <taxon>Streptosporangiaceae</taxon>
        <taxon>Nonomuraea</taxon>
    </lineage>
</organism>
<evidence type="ECO:0000313" key="3">
    <source>
        <dbReference type="Proteomes" id="UP000295157"/>
    </source>
</evidence>
<dbReference type="EMBL" id="SMJZ01000081">
    <property type="protein sequence ID" value="TDC04835.1"/>
    <property type="molecule type" value="Genomic_DNA"/>
</dbReference>
<protein>
    <submittedName>
        <fullName evidence="2">DUF397 domain-containing protein</fullName>
    </submittedName>
</protein>
<dbReference type="Proteomes" id="UP000295157">
    <property type="component" value="Unassembled WGS sequence"/>
</dbReference>
<dbReference type="OrthoDB" id="3431580at2"/>
<name>A0A4R4N7Q7_9ACTN</name>
<gene>
    <name evidence="2" type="ORF">E1267_21630</name>
</gene>